<dbReference type="GO" id="GO:0071555">
    <property type="term" value="P:cell wall organization"/>
    <property type="evidence" value="ECO:0007669"/>
    <property type="project" value="UniProtKB-KW"/>
</dbReference>
<dbReference type="InterPro" id="IPR050434">
    <property type="entry name" value="Glycosyl_hydrlase_28"/>
</dbReference>
<keyword evidence="16" id="KW-1185">Reference proteome</keyword>
<accession>A0A9P0GIC7</accession>
<dbReference type="GO" id="GO:0045490">
    <property type="term" value="P:pectin catabolic process"/>
    <property type="evidence" value="ECO:0007669"/>
    <property type="project" value="TreeGrafter"/>
</dbReference>
<dbReference type="OrthoDB" id="6709892at2759"/>
<keyword evidence="7 13" id="KW-0378">Hydrolase</keyword>
<proteinExistence type="inferred from homology"/>
<feature type="signal peptide" evidence="14">
    <location>
        <begin position="1"/>
        <end position="18"/>
    </location>
</feature>
<evidence type="ECO:0000256" key="12">
    <source>
        <dbReference type="ARBA" id="ARBA00034074"/>
    </source>
</evidence>
<evidence type="ECO:0000256" key="6">
    <source>
        <dbReference type="ARBA" id="ARBA00022737"/>
    </source>
</evidence>
<evidence type="ECO:0000256" key="5">
    <source>
        <dbReference type="ARBA" id="ARBA00022729"/>
    </source>
</evidence>
<evidence type="ECO:0000256" key="2">
    <source>
        <dbReference type="ARBA" id="ARBA00008834"/>
    </source>
</evidence>
<dbReference type="SUPFAM" id="SSF51126">
    <property type="entry name" value="Pectin lyase-like"/>
    <property type="match status" value="1"/>
</dbReference>
<keyword evidence="11" id="KW-0961">Cell wall biogenesis/degradation</keyword>
<evidence type="ECO:0000256" key="1">
    <source>
        <dbReference type="ARBA" id="ARBA00004613"/>
    </source>
</evidence>
<dbReference type="PANTHER" id="PTHR31884:SF9">
    <property type="entry name" value="ENDOPOLYGALACTURONASE D-RELATED"/>
    <property type="match status" value="1"/>
</dbReference>
<dbReference type="PANTHER" id="PTHR31884">
    <property type="entry name" value="POLYGALACTURONASE"/>
    <property type="match status" value="1"/>
</dbReference>
<dbReference type="GO" id="GO:0004650">
    <property type="term" value="F:polygalacturonase activity"/>
    <property type="evidence" value="ECO:0007669"/>
    <property type="project" value="UniProtKB-EC"/>
</dbReference>
<dbReference type="AlphaFoldDB" id="A0A9P0GIC7"/>
<evidence type="ECO:0000256" key="4">
    <source>
        <dbReference type="ARBA" id="ARBA00022525"/>
    </source>
</evidence>
<dbReference type="SMART" id="SM00710">
    <property type="entry name" value="PbH1"/>
    <property type="match status" value="6"/>
</dbReference>
<feature type="chain" id="PRO_5040119797" description="endo-polygalacturonase" evidence="14">
    <location>
        <begin position="19"/>
        <end position="372"/>
    </location>
</feature>
<comment type="catalytic activity">
    <reaction evidence="12">
        <text>(1,4-alpha-D-galacturonosyl)n+m + H2O = (1,4-alpha-D-galacturonosyl)n + (1,4-alpha-D-galacturonosyl)m.</text>
        <dbReference type="EC" id="3.2.1.15"/>
    </reaction>
</comment>
<keyword evidence="5 14" id="KW-0732">Signal</keyword>
<evidence type="ECO:0000256" key="8">
    <source>
        <dbReference type="ARBA" id="ARBA00023157"/>
    </source>
</evidence>
<evidence type="ECO:0000256" key="13">
    <source>
        <dbReference type="RuleBase" id="RU361169"/>
    </source>
</evidence>
<dbReference type="InterPro" id="IPR000743">
    <property type="entry name" value="Glyco_hydro_28"/>
</dbReference>
<evidence type="ECO:0000313" key="16">
    <source>
        <dbReference type="Proteomes" id="UP001153636"/>
    </source>
</evidence>
<gene>
    <name evidence="15" type="ORF">PSYICH_LOCUS14142</name>
</gene>
<dbReference type="EC" id="3.2.1.15" evidence="3"/>
<evidence type="ECO:0000256" key="14">
    <source>
        <dbReference type="SAM" id="SignalP"/>
    </source>
</evidence>
<evidence type="ECO:0000256" key="9">
    <source>
        <dbReference type="ARBA" id="ARBA00023180"/>
    </source>
</evidence>
<organism evidence="15 16">
    <name type="scientific">Psylliodes chrysocephalus</name>
    <dbReference type="NCBI Taxonomy" id="3402493"/>
    <lineage>
        <taxon>Eukaryota</taxon>
        <taxon>Metazoa</taxon>
        <taxon>Ecdysozoa</taxon>
        <taxon>Arthropoda</taxon>
        <taxon>Hexapoda</taxon>
        <taxon>Insecta</taxon>
        <taxon>Pterygota</taxon>
        <taxon>Neoptera</taxon>
        <taxon>Endopterygota</taxon>
        <taxon>Coleoptera</taxon>
        <taxon>Polyphaga</taxon>
        <taxon>Cucujiformia</taxon>
        <taxon>Chrysomeloidea</taxon>
        <taxon>Chrysomelidae</taxon>
        <taxon>Galerucinae</taxon>
        <taxon>Alticini</taxon>
        <taxon>Psylliodes</taxon>
    </lineage>
</organism>
<keyword evidence="4" id="KW-0964">Secreted</keyword>
<keyword evidence="10 13" id="KW-0326">Glycosidase</keyword>
<keyword evidence="8" id="KW-1015">Disulfide bond</keyword>
<dbReference type="GO" id="GO:0005576">
    <property type="term" value="C:extracellular region"/>
    <property type="evidence" value="ECO:0007669"/>
    <property type="project" value="UniProtKB-SubCell"/>
</dbReference>
<dbReference type="InterPro" id="IPR012334">
    <property type="entry name" value="Pectin_lyas_fold"/>
</dbReference>
<dbReference type="Pfam" id="PF00295">
    <property type="entry name" value="Glyco_hydro_28"/>
    <property type="match status" value="1"/>
</dbReference>
<evidence type="ECO:0000313" key="15">
    <source>
        <dbReference type="EMBL" id="CAH1114724.1"/>
    </source>
</evidence>
<name>A0A9P0GIC7_9CUCU</name>
<evidence type="ECO:0000256" key="11">
    <source>
        <dbReference type="ARBA" id="ARBA00023316"/>
    </source>
</evidence>
<evidence type="ECO:0000256" key="7">
    <source>
        <dbReference type="ARBA" id="ARBA00022801"/>
    </source>
</evidence>
<evidence type="ECO:0000256" key="3">
    <source>
        <dbReference type="ARBA" id="ARBA00012736"/>
    </source>
</evidence>
<comment type="subcellular location">
    <subcellularLocation>
        <location evidence="1">Secreted</location>
    </subcellularLocation>
</comment>
<dbReference type="EMBL" id="OV651820">
    <property type="protein sequence ID" value="CAH1114724.1"/>
    <property type="molecule type" value="Genomic_DNA"/>
</dbReference>
<keyword evidence="6" id="KW-0677">Repeat</keyword>
<dbReference type="InterPro" id="IPR011050">
    <property type="entry name" value="Pectin_lyase_fold/virulence"/>
</dbReference>
<dbReference type="InterPro" id="IPR006626">
    <property type="entry name" value="PbH1"/>
</dbReference>
<evidence type="ECO:0000256" key="10">
    <source>
        <dbReference type="ARBA" id="ARBA00023295"/>
    </source>
</evidence>
<dbReference type="Proteomes" id="UP001153636">
    <property type="component" value="Chromosome 8"/>
</dbReference>
<reference evidence="15" key="1">
    <citation type="submission" date="2022-01" db="EMBL/GenBank/DDBJ databases">
        <authorList>
            <person name="King R."/>
        </authorList>
    </citation>
    <scope>NUCLEOTIDE SEQUENCE</scope>
</reference>
<comment type="similarity">
    <text evidence="2 13">Belongs to the glycosyl hydrolase 28 family.</text>
</comment>
<dbReference type="Gene3D" id="2.160.20.10">
    <property type="entry name" value="Single-stranded right-handed beta-helix, Pectin lyase-like"/>
    <property type="match status" value="1"/>
</dbReference>
<sequence>MNTISLCFLLFIVAVSTASPVLNSTLDSYSACNINSFKDVSSVTSTCKTISVGSFQVPAGQTLKLALQSGATLTFNGVITFGYVPWNGPLMWITGNGITVQGSPTHLLNGTGEQWWDGKGDHSLKKKPQFMLIQATGGSIFKSIKVKNCPHTCIGISDSHDLTLQSWNIDSQYGDKHGGANTDGFDISKSSRITIKDSNVANQDDCICVNQGQNLTFDNLHCTGGHGLSIAVGIFSTYALNTVHNVTFENSIVKNSRNGIHVKSIAGNQTGEISDVTYKNITLSGISFYGINVQQDYTNDSPSPHPIGNIKIKQLTMQGVRGSLSGPNSQSVYVLCGPGGCNNWTWSGVNLRGASKKNFCNFSPNGFNCLGR</sequence>
<protein>
    <recommendedName>
        <fullName evidence="3">endo-polygalacturonase</fullName>
        <ecNumber evidence="3">3.2.1.15</ecNumber>
    </recommendedName>
</protein>
<keyword evidence="9" id="KW-0325">Glycoprotein</keyword>